<evidence type="ECO:0000313" key="1">
    <source>
        <dbReference type="EMBL" id="KHJ85203.1"/>
    </source>
</evidence>
<dbReference type="AlphaFoldDB" id="A0A0B1SIQ8"/>
<name>A0A0B1SIQ8_OESDE</name>
<dbReference type="EMBL" id="KN564906">
    <property type="protein sequence ID" value="KHJ85203.1"/>
    <property type="molecule type" value="Genomic_DNA"/>
</dbReference>
<reference evidence="1 2" key="1">
    <citation type="submission" date="2014-03" db="EMBL/GenBank/DDBJ databases">
        <title>Draft genome of the hookworm Oesophagostomum dentatum.</title>
        <authorList>
            <person name="Mitreva M."/>
        </authorList>
    </citation>
    <scope>NUCLEOTIDE SEQUENCE [LARGE SCALE GENOMIC DNA]</scope>
    <source>
        <strain evidence="1 2">OD-Hann</strain>
    </source>
</reference>
<organism evidence="1 2">
    <name type="scientific">Oesophagostomum dentatum</name>
    <name type="common">Nodular worm</name>
    <dbReference type="NCBI Taxonomy" id="61180"/>
    <lineage>
        <taxon>Eukaryota</taxon>
        <taxon>Metazoa</taxon>
        <taxon>Ecdysozoa</taxon>
        <taxon>Nematoda</taxon>
        <taxon>Chromadorea</taxon>
        <taxon>Rhabditida</taxon>
        <taxon>Rhabditina</taxon>
        <taxon>Rhabditomorpha</taxon>
        <taxon>Strongyloidea</taxon>
        <taxon>Strongylidae</taxon>
        <taxon>Oesophagostomum</taxon>
    </lineage>
</organism>
<proteinExistence type="predicted"/>
<dbReference type="Proteomes" id="UP000053660">
    <property type="component" value="Unassembled WGS sequence"/>
</dbReference>
<evidence type="ECO:0000313" key="2">
    <source>
        <dbReference type="Proteomes" id="UP000053660"/>
    </source>
</evidence>
<protein>
    <submittedName>
        <fullName evidence="1">Uncharacterized protein</fullName>
    </submittedName>
</protein>
<sequence length="88" mass="10315">YKKSMRTTIPFRDFINSFKIRFIAKLLVCSLGKLKHGSINAQLYNESAITLEKLSILKPLAEVYVTEMAQEEYLQSKRVDRRWVNTMT</sequence>
<feature type="non-terminal residue" evidence="1">
    <location>
        <position position="1"/>
    </location>
</feature>
<accession>A0A0B1SIQ8</accession>
<gene>
    <name evidence="1" type="ORF">OESDEN_15075</name>
</gene>
<keyword evidence="2" id="KW-1185">Reference proteome</keyword>